<dbReference type="InterPro" id="IPR036849">
    <property type="entry name" value="Enolase-like_C_sf"/>
</dbReference>
<dbReference type="RefSeq" id="WP_141887491.1">
    <property type="nucleotide sequence ID" value="NZ_BAAAUY010000011.1"/>
</dbReference>
<dbReference type="UniPathway" id="UPA00079"/>
<dbReference type="Proteomes" id="UP000319094">
    <property type="component" value="Unassembled WGS sequence"/>
</dbReference>
<dbReference type="PANTHER" id="PTHR48073:SF2">
    <property type="entry name" value="O-SUCCINYLBENZOATE SYNTHASE"/>
    <property type="match status" value="1"/>
</dbReference>
<comment type="caution">
    <text evidence="6">The sequence shown here is derived from an EMBL/GenBank/DDBJ whole genome shotgun (WGS) entry which is preliminary data.</text>
</comment>
<dbReference type="EC" id="4.2.1.113" evidence="4"/>
<dbReference type="AlphaFoldDB" id="A0A542Y893"/>
<gene>
    <name evidence="4" type="primary">menC</name>
    <name evidence="6" type="ORF">FB468_2339</name>
</gene>
<dbReference type="SUPFAM" id="SSF51604">
    <property type="entry name" value="Enolase C-terminal domain-like"/>
    <property type="match status" value="1"/>
</dbReference>
<feature type="domain" description="Mandelate racemase/muconate lactonizing enzyme C-terminal" evidence="5">
    <location>
        <begin position="97"/>
        <end position="192"/>
    </location>
</feature>
<feature type="active site" description="Proton donor" evidence="4">
    <location>
        <position position="116"/>
    </location>
</feature>
<dbReference type="Gene3D" id="3.20.20.120">
    <property type="entry name" value="Enolase-like C-terminal domain"/>
    <property type="match status" value="1"/>
</dbReference>
<evidence type="ECO:0000313" key="6">
    <source>
        <dbReference type="EMBL" id="TQL44285.1"/>
    </source>
</evidence>
<comment type="pathway">
    <text evidence="4">Quinol/quinone metabolism; menaquinone biosynthesis.</text>
</comment>
<dbReference type="HAMAP" id="MF_00470">
    <property type="entry name" value="MenC_1"/>
    <property type="match status" value="1"/>
</dbReference>
<sequence length="341" mass="35706">MAIDSLHGAPLPPLDELMGAARVVSIPTRTRFRGISVREAVIFDAPHGPAEFSPFTEYAFGESSRWLAAAIEFGWGETPAARRDTVDVNATVPAVSAGSVADVLARFPGCRTAKVKVAERGQSLADDVARVRSVRAAMGADARVRVDANGGWSVDEAFSALTALAEFDLDYAEQPCATVPELADLRARLARAGIPMRIAADESVRKAEDPLAVARAGAADLIVVKAQPLGGIAPALAIIEEAQLPVIVSSALDTSVGISMGLHLAAALPDGALAGACGLGTVALLDGDVVADRLLPEGGALRVRRPALDAGALERYRPTPDRERWWQERVSRCHAALTEAG</sequence>
<feature type="binding site" evidence="4">
    <location>
        <position position="147"/>
    </location>
    <ligand>
        <name>Mg(2+)</name>
        <dbReference type="ChEBI" id="CHEBI:18420"/>
    </ligand>
</feature>
<dbReference type="PANTHER" id="PTHR48073">
    <property type="entry name" value="O-SUCCINYLBENZOATE SYNTHASE-RELATED"/>
    <property type="match status" value="1"/>
</dbReference>
<dbReference type="OrthoDB" id="3725747at2"/>
<dbReference type="EMBL" id="VFON01000001">
    <property type="protein sequence ID" value="TQL44285.1"/>
    <property type="molecule type" value="Genomic_DNA"/>
</dbReference>
<keyword evidence="2 4" id="KW-0460">Magnesium</keyword>
<evidence type="ECO:0000256" key="1">
    <source>
        <dbReference type="ARBA" id="ARBA00022723"/>
    </source>
</evidence>
<keyword evidence="3 4" id="KW-0456">Lyase</keyword>
<comment type="catalytic activity">
    <reaction evidence="4">
        <text>(1R,6R)-6-hydroxy-2-succinyl-cyclohexa-2,4-diene-1-carboxylate = 2-succinylbenzoate + H2O</text>
        <dbReference type="Rhea" id="RHEA:10196"/>
        <dbReference type="ChEBI" id="CHEBI:15377"/>
        <dbReference type="ChEBI" id="CHEBI:18325"/>
        <dbReference type="ChEBI" id="CHEBI:58689"/>
        <dbReference type="EC" id="4.2.1.113"/>
    </reaction>
</comment>
<dbReference type="Pfam" id="PF18374">
    <property type="entry name" value="Enolase_like_N"/>
    <property type="match status" value="1"/>
</dbReference>
<dbReference type="SFLD" id="SFLDF00009">
    <property type="entry name" value="o-succinylbenzoate_synthase"/>
    <property type="match status" value="1"/>
</dbReference>
<feature type="active site" description="Proton acceptor" evidence="4">
    <location>
        <position position="225"/>
    </location>
</feature>
<evidence type="ECO:0000256" key="2">
    <source>
        <dbReference type="ARBA" id="ARBA00022842"/>
    </source>
</evidence>
<dbReference type="STRING" id="55969.SD72_13825"/>
<dbReference type="GO" id="GO:0043748">
    <property type="term" value="F:O-succinylbenzoate synthase activity"/>
    <property type="evidence" value="ECO:0007669"/>
    <property type="project" value="UniProtKB-EC"/>
</dbReference>
<keyword evidence="7" id="KW-1185">Reference proteome</keyword>
<dbReference type="SFLD" id="SFLDS00001">
    <property type="entry name" value="Enolase"/>
    <property type="match status" value="1"/>
</dbReference>
<dbReference type="Pfam" id="PF13378">
    <property type="entry name" value="MR_MLE_C"/>
    <property type="match status" value="1"/>
</dbReference>
<dbReference type="UniPathway" id="UPA01057">
    <property type="reaction ID" value="UER00165"/>
</dbReference>
<keyword evidence="4" id="KW-0474">Menaquinone biosynthesis</keyword>
<feature type="binding site" evidence="4">
    <location>
        <position position="173"/>
    </location>
    <ligand>
        <name>Mg(2+)</name>
        <dbReference type="ChEBI" id="CHEBI:18420"/>
    </ligand>
</feature>
<dbReference type="InterPro" id="IPR013342">
    <property type="entry name" value="Mandelate_racemase_C"/>
</dbReference>
<dbReference type="GO" id="GO:0000287">
    <property type="term" value="F:magnesium ion binding"/>
    <property type="evidence" value="ECO:0007669"/>
    <property type="project" value="UniProtKB-UniRule"/>
</dbReference>
<dbReference type="SMART" id="SM00922">
    <property type="entry name" value="MR_MLE"/>
    <property type="match status" value="1"/>
</dbReference>
<protein>
    <recommendedName>
        <fullName evidence="4">o-succinylbenzoate synthase</fullName>
        <shortName evidence="4">OSB synthase</shortName>
        <shortName evidence="4">OSBS</shortName>
        <ecNumber evidence="4">4.2.1.113</ecNumber>
    </recommendedName>
    <alternativeName>
        <fullName evidence="4">4-(2'-carboxyphenyl)-4-oxybutyric acid synthase</fullName>
    </alternativeName>
    <alternativeName>
        <fullName evidence="4">o-succinylbenzoic acid synthase</fullName>
    </alternativeName>
</protein>
<keyword evidence="1 4" id="KW-0479">Metal-binding</keyword>
<comment type="similarity">
    <text evidence="4">Belongs to the mandelate racemase/muconate lactonizing enzyme family. MenC type 1 subfamily.</text>
</comment>
<accession>A0A542Y893</accession>
<feature type="binding site" evidence="4">
    <location>
        <position position="201"/>
    </location>
    <ligand>
        <name>Mg(2+)</name>
        <dbReference type="ChEBI" id="CHEBI:18420"/>
    </ligand>
</feature>
<dbReference type="SFLD" id="SFLDG00180">
    <property type="entry name" value="muconate_cycloisomerase"/>
    <property type="match status" value="1"/>
</dbReference>
<dbReference type="GO" id="GO:0009234">
    <property type="term" value="P:menaquinone biosynthetic process"/>
    <property type="evidence" value="ECO:0007669"/>
    <property type="project" value="UniProtKB-UniRule"/>
</dbReference>
<dbReference type="InterPro" id="IPR010196">
    <property type="entry name" value="OSB_synthase_MenC1"/>
</dbReference>
<evidence type="ECO:0000313" key="7">
    <source>
        <dbReference type="Proteomes" id="UP000319094"/>
    </source>
</evidence>
<comment type="cofactor">
    <cofactor evidence="4">
        <name>a divalent metal cation</name>
        <dbReference type="ChEBI" id="CHEBI:60240"/>
    </cofactor>
</comment>
<evidence type="ECO:0000259" key="5">
    <source>
        <dbReference type="SMART" id="SM00922"/>
    </source>
</evidence>
<comment type="pathway">
    <text evidence="4">Quinol/quinone metabolism; 1,4-dihydroxy-2-naphthoate biosynthesis; 1,4-dihydroxy-2-naphthoate from chorismate: step 4/7.</text>
</comment>
<dbReference type="NCBIfam" id="NF002782">
    <property type="entry name" value="PRK02901.1"/>
    <property type="match status" value="1"/>
</dbReference>
<comment type="function">
    <text evidence="4">Converts 2-succinyl-6-hydroxy-2,4-cyclohexadiene-1-carboxylate (SHCHC) to 2-succinylbenzoate (OSB).</text>
</comment>
<evidence type="ECO:0000256" key="3">
    <source>
        <dbReference type="ARBA" id="ARBA00023239"/>
    </source>
</evidence>
<reference evidence="6 7" key="1">
    <citation type="submission" date="2019-06" db="EMBL/GenBank/DDBJ databases">
        <title>Sequencing the genomes of 1000 actinobacteria strains.</title>
        <authorList>
            <person name="Klenk H.-P."/>
        </authorList>
    </citation>
    <scope>NUCLEOTIDE SEQUENCE [LARGE SCALE GENOMIC DNA]</scope>
    <source>
        <strain evidence="6 7">DSM 8803</strain>
    </source>
</reference>
<evidence type="ECO:0000256" key="4">
    <source>
        <dbReference type="HAMAP-Rule" id="MF_00470"/>
    </source>
</evidence>
<name>A0A542Y893_9MICO</name>
<organism evidence="6 7">
    <name type="scientific">Leucobacter komagatae</name>
    <dbReference type="NCBI Taxonomy" id="55969"/>
    <lineage>
        <taxon>Bacteria</taxon>
        <taxon>Bacillati</taxon>
        <taxon>Actinomycetota</taxon>
        <taxon>Actinomycetes</taxon>
        <taxon>Micrococcales</taxon>
        <taxon>Microbacteriaceae</taxon>
        <taxon>Leucobacter</taxon>
    </lineage>
</organism>
<dbReference type="InterPro" id="IPR029065">
    <property type="entry name" value="Enolase_C-like"/>
</dbReference>
<dbReference type="CDD" id="cd03320">
    <property type="entry name" value="OSBS"/>
    <property type="match status" value="1"/>
</dbReference>
<proteinExistence type="inferred from homology"/>